<feature type="domain" description="Peptidoglycan binding-like" evidence="2">
    <location>
        <begin position="129"/>
        <end position="162"/>
    </location>
</feature>
<keyword evidence="1" id="KW-0812">Transmembrane</keyword>
<dbReference type="EMBL" id="FTMI01000001">
    <property type="protein sequence ID" value="SIP92309.1"/>
    <property type="molecule type" value="Genomic_DNA"/>
</dbReference>
<protein>
    <submittedName>
        <fullName evidence="3">Putative peptidoglycan binding domain-containing protein</fullName>
    </submittedName>
</protein>
<proteinExistence type="predicted"/>
<evidence type="ECO:0000256" key="1">
    <source>
        <dbReference type="SAM" id="Phobius"/>
    </source>
</evidence>
<dbReference type="Gene3D" id="1.10.101.10">
    <property type="entry name" value="PGBD-like superfamily/PGBD"/>
    <property type="match status" value="1"/>
</dbReference>
<dbReference type="AlphaFoldDB" id="A0A1N6NJL9"/>
<dbReference type="InterPro" id="IPR036365">
    <property type="entry name" value="PGBD-like_sf"/>
</dbReference>
<keyword evidence="1" id="KW-0472">Membrane</keyword>
<organism evidence="3 4">
    <name type="scientific">Cellulosimicrobium aquatile</name>
    <dbReference type="NCBI Taxonomy" id="1612203"/>
    <lineage>
        <taxon>Bacteria</taxon>
        <taxon>Bacillati</taxon>
        <taxon>Actinomycetota</taxon>
        <taxon>Actinomycetes</taxon>
        <taxon>Micrococcales</taxon>
        <taxon>Promicromonosporaceae</taxon>
        <taxon>Cellulosimicrobium</taxon>
    </lineage>
</organism>
<dbReference type="InterPro" id="IPR002477">
    <property type="entry name" value="Peptidoglycan-bd-like"/>
</dbReference>
<feature type="transmembrane region" description="Helical" evidence="1">
    <location>
        <begin position="12"/>
        <end position="35"/>
    </location>
</feature>
<name>A0A1N6NJL9_9MICO</name>
<sequence>MTVSKSDGPGVTVATIMLGVVTLLAGGVAAGVVLAPDRVPQSVRSPEAVATAPVSSQAFDDMRRVKVTPQVAQDTPLSLAGSGRVTASSCVPGGVIESGSSPVTIDDRPVLALATSIPLWRDLAPGAEGDDVRALQAELARIGFPVRADGEYGDATKTAVARLFEEAGAAEPSDDLPAASVLWLPAPSVAVAECGAPLGTVAGDESFMTVAGGLSSLQLADSVRDGAPGARVVRYGELTAPVGEGGVVTDPTFLEEVQRGPELEAWQRSEGSEPVTLEYVLAEPLDVAVVPPGALFALSGSSGCVVGDGSPRPVTVVSSSLGQTLVTFDGAAPSVVDLTPQQGQSSCA</sequence>
<evidence type="ECO:0000313" key="3">
    <source>
        <dbReference type="EMBL" id="SIP92309.1"/>
    </source>
</evidence>
<evidence type="ECO:0000259" key="2">
    <source>
        <dbReference type="Pfam" id="PF01471"/>
    </source>
</evidence>
<dbReference type="InterPro" id="IPR036366">
    <property type="entry name" value="PGBDSf"/>
</dbReference>
<dbReference type="RefSeq" id="WP_143311008.1">
    <property type="nucleotide sequence ID" value="NZ_FTMI01000001.1"/>
</dbReference>
<keyword evidence="1" id="KW-1133">Transmembrane helix</keyword>
<accession>A0A1N6NJL9</accession>
<evidence type="ECO:0000313" key="4">
    <source>
        <dbReference type="Proteomes" id="UP000186235"/>
    </source>
</evidence>
<dbReference type="Pfam" id="PF01471">
    <property type="entry name" value="PG_binding_1"/>
    <property type="match status" value="1"/>
</dbReference>
<reference evidence="4" key="1">
    <citation type="submission" date="2017-01" db="EMBL/GenBank/DDBJ databases">
        <authorList>
            <person name="Varghese N."/>
            <person name="Submissions S."/>
        </authorList>
    </citation>
    <scope>NUCLEOTIDE SEQUENCE [LARGE SCALE GENOMIC DNA]</scope>
    <source>
        <strain evidence="4">3bp</strain>
    </source>
</reference>
<dbReference type="Proteomes" id="UP000186235">
    <property type="component" value="Unassembled WGS sequence"/>
</dbReference>
<gene>
    <name evidence="3" type="ORF">SAMN05518682_0529</name>
</gene>
<keyword evidence="4" id="KW-1185">Reference proteome</keyword>
<dbReference type="SUPFAM" id="SSF47090">
    <property type="entry name" value="PGBD-like"/>
    <property type="match status" value="1"/>
</dbReference>